<evidence type="ECO:0000313" key="2">
    <source>
        <dbReference type="Proteomes" id="UP000076842"/>
    </source>
</evidence>
<protein>
    <submittedName>
        <fullName evidence="1">Uncharacterized protein</fullName>
    </submittedName>
</protein>
<sequence length="194" mass="21487">MCGALLNSGQIRAYRATDLELRLARRDERLDVVHKPPSTVLVNDGTELLRNHQARVQSRTKPTGLRIFAVIYLPGSNSWSAAARVRRPGARPAYTYAHLPHSPLTPHTAHRTPAPLASFPTCAYRPCPFERPMQLGNCSLSAARSSPSLPLYLRPDCTVQYSTSCIQQLTKKPQLPPTHFMYKPSASAMTARGQ</sequence>
<evidence type="ECO:0000313" key="1">
    <source>
        <dbReference type="EMBL" id="KZT56208.1"/>
    </source>
</evidence>
<dbReference type="AlphaFoldDB" id="A0A165F568"/>
<dbReference type="Proteomes" id="UP000076842">
    <property type="component" value="Unassembled WGS sequence"/>
</dbReference>
<gene>
    <name evidence="1" type="ORF">CALCODRAFT_322721</name>
</gene>
<name>A0A165F568_9BASI</name>
<accession>A0A165F568</accession>
<proteinExistence type="predicted"/>
<keyword evidence="2" id="KW-1185">Reference proteome</keyword>
<reference evidence="1 2" key="1">
    <citation type="journal article" date="2016" name="Mol. Biol. Evol.">
        <title>Comparative Genomics of Early-Diverging Mushroom-Forming Fungi Provides Insights into the Origins of Lignocellulose Decay Capabilities.</title>
        <authorList>
            <person name="Nagy L.G."/>
            <person name="Riley R."/>
            <person name="Tritt A."/>
            <person name="Adam C."/>
            <person name="Daum C."/>
            <person name="Floudas D."/>
            <person name="Sun H."/>
            <person name="Yadav J.S."/>
            <person name="Pangilinan J."/>
            <person name="Larsson K.H."/>
            <person name="Matsuura K."/>
            <person name="Barry K."/>
            <person name="Labutti K."/>
            <person name="Kuo R."/>
            <person name="Ohm R.A."/>
            <person name="Bhattacharya S.S."/>
            <person name="Shirouzu T."/>
            <person name="Yoshinaga Y."/>
            <person name="Martin F.M."/>
            <person name="Grigoriev I.V."/>
            <person name="Hibbett D.S."/>
        </authorList>
    </citation>
    <scope>NUCLEOTIDE SEQUENCE [LARGE SCALE GENOMIC DNA]</scope>
    <source>
        <strain evidence="1 2">HHB12733</strain>
    </source>
</reference>
<dbReference type="EMBL" id="KV423981">
    <property type="protein sequence ID" value="KZT56208.1"/>
    <property type="molecule type" value="Genomic_DNA"/>
</dbReference>
<organism evidence="1 2">
    <name type="scientific">Calocera cornea HHB12733</name>
    <dbReference type="NCBI Taxonomy" id="1353952"/>
    <lineage>
        <taxon>Eukaryota</taxon>
        <taxon>Fungi</taxon>
        <taxon>Dikarya</taxon>
        <taxon>Basidiomycota</taxon>
        <taxon>Agaricomycotina</taxon>
        <taxon>Dacrymycetes</taxon>
        <taxon>Dacrymycetales</taxon>
        <taxon>Dacrymycetaceae</taxon>
        <taxon>Calocera</taxon>
    </lineage>
</organism>
<dbReference type="InParanoid" id="A0A165F568"/>